<evidence type="ECO:0000313" key="2">
    <source>
        <dbReference type="EMBL" id="KAL1199984.1"/>
    </source>
</evidence>
<sequence>MVTSNRLGLNGGSIFQGLIERARRTVHGSADDIGWLQRDPEINVACLTSLDLPNILFNILFLSVFFISRHGVHTFPISVVYLLVPGLFSNHGIYIL</sequence>
<evidence type="ECO:0000313" key="3">
    <source>
        <dbReference type="Proteomes" id="UP001558713"/>
    </source>
</evidence>
<dbReference type="PANTHER" id="PTHR31934:SF6">
    <property type="entry name" value="ALPHA_BETA-HYDROLASES SUPERFAMILY PROTEIN"/>
    <property type="match status" value="1"/>
</dbReference>
<proteinExistence type="predicted"/>
<name>A0ABD0ZZQ7_CARAN</name>
<feature type="transmembrane region" description="Helical" evidence="1">
    <location>
        <begin position="42"/>
        <end position="67"/>
    </location>
</feature>
<gene>
    <name evidence="2" type="ORF">V5N11_000471</name>
</gene>
<organism evidence="2 3">
    <name type="scientific">Cardamine amara subsp. amara</name>
    <dbReference type="NCBI Taxonomy" id="228776"/>
    <lineage>
        <taxon>Eukaryota</taxon>
        <taxon>Viridiplantae</taxon>
        <taxon>Streptophyta</taxon>
        <taxon>Embryophyta</taxon>
        <taxon>Tracheophyta</taxon>
        <taxon>Spermatophyta</taxon>
        <taxon>Magnoliopsida</taxon>
        <taxon>eudicotyledons</taxon>
        <taxon>Gunneridae</taxon>
        <taxon>Pentapetalae</taxon>
        <taxon>rosids</taxon>
        <taxon>malvids</taxon>
        <taxon>Brassicales</taxon>
        <taxon>Brassicaceae</taxon>
        <taxon>Cardamineae</taxon>
        <taxon>Cardamine</taxon>
    </lineage>
</organism>
<keyword evidence="1" id="KW-1133">Transmembrane helix</keyword>
<evidence type="ECO:0000256" key="1">
    <source>
        <dbReference type="SAM" id="Phobius"/>
    </source>
</evidence>
<dbReference type="EMBL" id="JBANAX010000635">
    <property type="protein sequence ID" value="KAL1199984.1"/>
    <property type="molecule type" value="Genomic_DNA"/>
</dbReference>
<dbReference type="AlphaFoldDB" id="A0ABD0ZZQ7"/>
<keyword evidence="3" id="KW-1185">Reference proteome</keyword>
<dbReference type="Proteomes" id="UP001558713">
    <property type="component" value="Unassembled WGS sequence"/>
</dbReference>
<comment type="caution">
    <text evidence="2">The sequence shown here is derived from an EMBL/GenBank/DDBJ whole genome shotgun (WGS) entry which is preliminary data.</text>
</comment>
<dbReference type="PANTHER" id="PTHR31934">
    <property type="entry name" value="ALPHA/BETA-HYDROLASES SUPERFAMILY PROTEIN"/>
    <property type="match status" value="1"/>
</dbReference>
<reference evidence="2 3" key="1">
    <citation type="submission" date="2024-04" db="EMBL/GenBank/DDBJ databases">
        <title>Genome assembly C_amara_ONT_v2.</title>
        <authorList>
            <person name="Yant L."/>
            <person name="Moore C."/>
            <person name="Slenker M."/>
        </authorList>
    </citation>
    <scope>NUCLEOTIDE SEQUENCE [LARGE SCALE GENOMIC DNA]</scope>
    <source>
        <tissue evidence="2">Leaf</tissue>
    </source>
</reference>
<keyword evidence="1" id="KW-0812">Transmembrane</keyword>
<feature type="transmembrane region" description="Helical" evidence="1">
    <location>
        <begin position="74"/>
        <end position="95"/>
    </location>
</feature>
<keyword evidence="1" id="KW-0472">Membrane</keyword>
<accession>A0ABD0ZZQ7</accession>
<protein>
    <submittedName>
        <fullName evidence="2">Uncharacterized protein</fullName>
    </submittedName>
</protein>